<reference evidence="2" key="1">
    <citation type="submission" date="2015-06" db="EMBL/GenBank/DDBJ databases">
        <title>Expansion of signal transduction pathways in fungi by whole-genome duplication.</title>
        <authorList>
            <consortium name="DOE Joint Genome Institute"/>
            <person name="Corrochano L.M."/>
            <person name="Kuo A."/>
            <person name="Marcet-Houben M."/>
            <person name="Polaino S."/>
            <person name="Salamov A."/>
            <person name="Villalobos J.M."/>
            <person name="Alvarez M.I."/>
            <person name="Avalos J."/>
            <person name="Benito E.P."/>
            <person name="Benoit I."/>
            <person name="Burger G."/>
            <person name="Camino L.P."/>
            <person name="Canovas D."/>
            <person name="Cerda-Olmedo E."/>
            <person name="Cheng J.-F."/>
            <person name="Dominguez A."/>
            <person name="Elias M."/>
            <person name="Eslava A.P."/>
            <person name="Glaser F."/>
            <person name="Grimwood J."/>
            <person name="Gutierrez G."/>
            <person name="Heitman J."/>
            <person name="Henrissat B."/>
            <person name="Iturriaga E.A."/>
            <person name="Lang B.F."/>
            <person name="Lavin J.L."/>
            <person name="Lee S."/>
            <person name="Li W."/>
            <person name="Lindquist E."/>
            <person name="Lopez-Garcia S."/>
            <person name="Luque E.M."/>
            <person name="Marcos A.T."/>
            <person name="Martin J."/>
            <person name="McCluskey K."/>
            <person name="Medina H.R."/>
            <person name="Miralles-Duran A."/>
            <person name="Miyazaki A."/>
            <person name="Munoz-Torres E."/>
            <person name="Oguiza J.A."/>
            <person name="Ohm R."/>
            <person name="Olmedo M."/>
            <person name="Orejas M."/>
            <person name="Ortiz-Castellanos L."/>
            <person name="Pisabarro A.G."/>
            <person name="Rodriguez-Romero J."/>
            <person name="Ruiz-Herrera J."/>
            <person name="Ruiz-Vazquez R."/>
            <person name="Sanz C."/>
            <person name="Schackwitz W."/>
            <person name="Schmutz J."/>
            <person name="Shahriari M."/>
            <person name="Shelest E."/>
            <person name="Silva-Franco F."/>
            <person name="Soanes D."/>
            <person name="Syed K."/>
            <person name="Tagua V.G."/>
            <person name="Talbot N.J."/>
            <person name="Thon M."/>
            <person name="De vries R.P."/>
            <person name="Wiebenga A."/>
            <person name="Yadav J.S."/>
            <person name="Braun E.L."/>
            <person name="Baker S."/>
            <person name="Garre V."/>
            <person name="Horwitz B."/>
            <person name="Torres-Martinez S."/>
            <person name="Idnurm A."/>
            <person name="Herrera-Estrella A."/>
            <person name="Gabaldon T."/>
            <person name="Grigoriev I.V."/>
        </authorList>
    </citation>
    <scope>NUCLEOTIDE SEQUENCE [LARGE SCALE GENOMIC DNA]</scope>
    <source>
        <strain evidence="2">NRRL 1555(-)</strain>
    </source>
</reference>
<protein>
    <submittedName>
        <fullName evidence="1">Uncharacterized protein</fullName>
    </submittedName>
</protein>
<sequence>MSVYLRLRLKDKCSTSIDCLSLSRLSFGKFKQVLNPRPYRRTRISTVTYHGLLRCNNLNCLENTDQSEGMHRSWNRDLASFLSFQHILNDPRYNGTIPERLTRVIQIGRIRRQAEGDLQEGRRLRQRLTRI</sequence>
<dbReference type="AlphaFoldDB" id="A0A162TRP7"/>
<keyword evidence="2" id="KW-1185">Reference proteome</keyword>
<evidence type="ECO:0000313" key="2">
    <source>
        <dbReference type="Proteomes" id="UP000077315"/>
    </source>
</evidence>
<gene>
    <name evidence="1" type="ORF">PHYBLDRAFT_172486</name>
</gene>
<dbReference type="InParanoid" id="A0A162TRP7"/>
<evidence type="ECO:0000313" key="1">
    <source>
        <dbReference type="EMBL" id="OAD69233.1"/>
    </source>
</evidence>
<dbReference type="GeneID" id="28997718"/>
<dbReference type="VEuPathDB" id="FungiDB:PHYBLDRAFT_172486"/>
<organism evidence="1 2">
    <name type="scientific">Phycomyces blakesleeanus (strain ATCC 8743b / DSM 1359 / FGSC 10004 / NBRC 33097 / NRRL 1555)</name>
    <dbReference type="NCBI Taxonomy" id="763407"/>
    <lineage>
        <taxon>Eukaryota</taxon>
        <taxon>Fungi</taxon>
        <taxon>Fungi incertae sedis</taxon>
        <taxon>Mucoromycota</taxon>
        <taxon>Mucoromycotina</taxon>
        <taxon>Mucoromycetes</taxon>
        <taxon>Mucorales</taxon>
        <taxon>Phycomycetaceae</taxon>
        <taxon>Phycomyces</taxon>
    </lineage>
</organism>
<dbReference type="Proteomes" id="UP000077315">
    <property type="component" value="Unassembled WGS sequence"/>
</dbReference>
<dbReference type="RefSeq" id="XP_018287273.1">
    <property type="nucleotide sequence ID" value="XM_018436812.1"/>
</dbReference>
<accession>A0A162TRP7</accession>
<proteinExistence type="predicted"/>
<dbReference type="EMBL" id="KV440992">
    <property type="protein sequence ID" value="OAD69233.1"/>
    <property type="molecule type" value="Genomic_DNA"/>
</dbReference>
<name>A0A162TRP7_PHYB8</name>
<dbReference type="OrthoDB" id="5596236at2759"/>